<evidence type="ECO:0000313" key="2">
    <source>
        <dbReference type="Proteomes" id="UP001303046"/>
    </source>
</evidence>
<reference evidence="1 2" key="1">
    <citation type="submission" date="2023-08" db="EMBL/GenBank/DDBJ databases">
        <title>A Necator americanus chromosomal reference genome.</title>
        <authorList>
            <person name="Ilik V."/>
            <person name="Petrzelkova K.J."/>
            <person name="Pardy F."/>
            <person name="Fuh T."/>
            <person name="Niatou-Singa F.S."/>
            <person name="Gouil Q."/>
            <person name="Baker L."/>
            <person name="Ritchie M.E."/>
            <person name="Jex A.R."/>
            <person name="Gazzola D."/>
            <person name="Li H."/>
            <person name="Toshio Fujiwara R."/>
            <person name="Zhan B."/>
            <person name="Aroian R.V."/>
            <person name="Pafco B."/>
            <person name="Schwarz E.M."/>
        </authorList>
    </citation>
    <scope>NUCLEOTIDE SEQUENCE [LARGE SCALE GENOMIC DNA]</scope>
    <source>
        <strain evidence="1 2">Aroian</strain>
        <tissue evidence="1">Whole animal</tissue>
    </source>
</reference>
<proteinExistence type="predicted"/>
<protein>
    <submittedName>
        <fullName evidence="1">Uncharacterized protein</fullName>
    </submittedName>
</protein>
<keyword evidence="2" id="KW-1185">Reference proteome</keyword>
<organism evidence="1 2">
    <name type="scientific">Necator americanus</name>
    <name type="common">Human hookworm</name>
    <dbReference type="NCBI Taxonomy" id="51031"/>
    <lineage>
        <taxon>Eukaryota</taxon>
        <taxon>Metazoa</taxon>
        <taxon>Ecdysozoa</taxon>
        <taxon>Nematoda</taxon>
        <taxon>Chromadorea</taxon>
        <taxon>Rhabditida</taxon>
        <taxon>Rhabditina</taxon>
        <taxon>Rhabditomorpha</taxon>
        <taxon>Strongyloidea</taxon>
        <taxon>Ancylostomatidae</taxon>
        <taxon>Bunostominae</taxon>
        <taxon>Necator</taxon>
    </lineage>
</organism>
<comment type="caution">
    <text evidence="1">The sequence shown here is derived from an EMBL/GenBank/DDBJ whole genome shotgun (WGS) entry which is preliminary data.</text>
</comment>
<gene>
    <name evidence="1" type="primary">Necator_chrII.g5317</name>
    <name evidence="1" type="ORF">RB195_017524</name>
</gene>
<dbReference type="EMBL" id="JAVFWL010000002">
    <property type="protein sequence ID" value="KAK6733810.1"/>
    <property type="molecule type" value="Genomic_DNA"/>
</dbReference>
<dbReference type="Proteomes" id="UP001303046">
    <property type="component" value="Unassembled WGS sequence"/>
</dbReference>
<evidence type="ECO:0000313" key="1">
    <source>
        <dbReference type="EMBL" id="KAK6733810.1"/>
    </source>
</evidence>
<sequence>MKEFVLASRTTRFCLMKSWNYVDNNGRSVDFPIFITWFNAAREIKYLWSGAPDPATACFLLFKAGNKKLEDEPRSGRPTAISFDEQKNLAEQHPYESVRYFLPVLAVRCPP</sequence>
<name>A0ABR1C6M8_NECAM</name>
<accession>A0ABR1C6M8</accession>